<sequence>MLLYWSSHRQQTYRIRVLRRAKRFIQTRSIAQGLLCSVAAFDRN</sequence>
<dbReference type="EMBL" id="GBXM01072280">
    <property type="protein sequence ID" value="JAH36297.1"/>
    <property type="molecule type" value="Transcribed_RNA"/>
</dbReference>
<dbReference type="AlphaFoldDB" id="A0A0E9S529"/>
<protein>
    <submittedName>
        <fullName evidence="1">Uncharacterized protein</fullName>
    </submittedName>
</protein>
<proteinExistence type="predicted"/>
<name>A0A0E9S529_ANGAN</name>
<organism evidence="1">
    <name type="scientific">Anguilla anguilla</name>
    <name type="common">European freshwater eel</name>
    <name type="synonym">Muraena anguilla</name>
    <dbReference type="NCBI Taxonomy" id="7936"/>
    <lineage>
        <taxon>Eukaryota</taxon>
        <taxon>Metazoa</taxon>
        <taxon>Chordata</taxon>
        <taxon>Craniata</taxon>
        <taxon>Vertebrata</taxon>
        <taxon>Euteleostomi</taxon>
        <taxon>Actinopterygii</taxon>
        <taxon>Neopterygii</taxon>
        <taxon>Teleostei</taxon>
        <taxon>Anguilliformes</taxon>
        <taxon>Anguillidae</taxon>
        <taxon>Anguilla</taxon>
    </lineage>
</organism>
<reference evidence="1" key="1">
    <citation type="submission" date="2014-11" db="EMBL/GenBank/DDBJ databases">
        <authorList>
            <person name="Amaro Gonzalez C."/>
        </authorList>
    </citation>
    <scope>NUCLEOTIDE SEQUENCE</scope>
</reference>
<accession>A0A0E9S529</accession>
<reference evidence="1" key="2">
    <citation type="journal article" date="2015" name="Fish Shellfish Immunol.">
        <title>Early steps in the European eel (Anguilla anguilla)-Vibrio vulnificus interaction in the gills: Role of the RtxA13 toxin.</title>
        <authorList>
            <person name="Callol A."/>
            <person name="Pajuelo D."/>
            <person name="Ebbesson L."/>
            <person name="Teles M."/>
            <person name="MacKenzie S."/>
            <person name="Amaro C."/>
        </authorList>
    </citation>
    <scope>NUCLEOTIDE SEQUENCE</scope>
</reference>
<evidence type="ECO:0000313" key="1">
    <source>
        <dbReference type="EMBL" id="JAH36297.1"/>
    </source>
</evidence>